<proteinExistence type="predicted"/>
<dbReference type="EMBL" id="REGN01000759">
    <property type="protein sequence ID" value="RNA39338.1"/>
    <property type="molecule type" value="Genomic_DNA"/>
</dbReference>
<dbReference type="AlphaFoldDB" id="A0A3M7SUS8"/>
<organism evidence="1 2">
    <name type="scientific">Brachionus plicatilis</name>
    <name type="common">Marine rotifer</name>
    <name type="synonym">Brachionus muelleri</name>
    <dbReference type="NCBI Taxonomy" id="10195"/>
    <lineage>
        <taxon>Eukaryota</taxon>
        <taxon>Metazoa</taxon>
        <taxon>Spiralia</taxon>
        <taxon>Gnathifera</taxon>
        <taxon>Rotifera</taxon>
        <taxon>Eurotatoria</taxon>
        <taxon>Monogononta</taxon>
        <taxon>Pseudotrocha</taxon>
        <taxon>Ploima</taxon>
        <taxon>Brachionidae</taxon>
        <taxon>Brachionus</taxon>
    </lineage>
</organism>
<gene>
    <name evidence="1" type="ORF">BpHYR1_051047</name>
</gene>
<reference evidence="1 2" key="1">
    <citation type="journal article" date="2018" name="Sci. Rep.">
        <title>Genomic signatures of local adaptation to the degree of environmental predictability in rotifers.</title>
        <authorList>
            <person name="Franch-Gras L."/>
            <person name="Hahn C."/>
            <person name="Garcia-Roger E.M."/>
            <person name="Carmona M.J."/>
            <person name="Serra M."/>
            <person name="Gomez A."/>
        </authorList>
    </citation>
    <scope>NUCLEOTIDE SEQUENCE [LARGE SCALE GENOMIC DNA]</scope>
    <source>
        <strain evidence="1">HYR1</strain>
    </source>
</reference>
<protein>
    <submittedName>
        <fullName evidence="1">Uncharacterized protein</fullName>
    </submittedName>
</protein>
<comment type="caution">
    <text evidence="1">The sequence shown here is derived from an EMBL/GenBank/DDBJ whole genome shotgun (WGS) entry which is preliminary data.</text>
</comment>
<evidence type="ECO:0000313" key="1">
    <source>
        <dbReference type="EMBL" id="RNA39338.1"/>
    </source>
</evidence>
<evidence type="ECO:0000313" key="2">
    <source>
        <dbReference type="Proteomes" id="UP000276133"/>
    </source>
</evidence>
<keyword evidence="2" id="KW-1185">Reference proteome</keyword>
<name>A0A3M7SUS8_BRAPC</name>
<dbReference type="Proteomes" id="UP000276133">
    <property type="component" value="Unassembled WGS sequence"/>
</dbReference>
<accession>A0A3M7SUS8</accession>
<sequence>MFILLERIINRKILKLESPNLLLSSIRHHNEGRVNVKIYPVFIHIVLVILKRHFSNGYQSLQLLSVPDRG</sequence>